<feature type="domain" description="Calmodulin binding protein central" evidence="3">
    <location>
        <begin position="229"/>
        <end position="277"/>
    </location>
</feature>
<evidence type="ECO:0000259" key="3">
    <source>
        <dbReference type="Pfam" id="PF20451"/>
    </source>
</evidence>
<dbReference type="InterPro" id="IPR012416">
    <property type="entry name" value="CBP60"/>
</dbReference>
<dbReference type="Pfam" id="PF20451">
    <property type="entry name" value="Calmod_bind_M"/>
    <property type="match status" value="1"/>
</dbReference>
<dbReference type="AlphaFoldDB" id="A0ABD2V2S8"/>
<gene>
    <name evidence="4" type="ORF">AABB24_006277</name>
</gene>
<dbReference type="PANTHER" id="PTHR31713">
    <property type="entry name" value="OS02G0177800 PROTEIN"/>
    <property type="match status" value="1"/>
</dbReference>
<dbReference type="InterPro" id="IPR046830">
    <property type="entry name" value="Calmod_bind_M"/>
</dbReference>
<dbReference type="InterPro" id="IPR046831">
    <property type="entry name" value="Calmodulin_bind_N"/>
</dbReference>
<dbReference type="Pfam" id="PF07887">
    <property type="entry name" value="Calmodulin_bind"/>
    <property type="match status" value="1"/>
</dbReference>
<feature type="region of interest" description="Disordered" evidence="1">
    <location>
        <begin position="1"/>
        <end position="23"/>
    </location>
</feature>
<keyword evidence="5" id="KW-1185">Reference proteome</keyword>
<organism evidence="4 5">
    <name type="scientific">Solanum stoloniferum</name>
    <dbReference type="NCBI Taxonomy" id="62892"/>
    <lineage>
        <taxon>Eukaryota</taxon>
        <taxon>Viridiplantae</taxon>
        <taxon>Streptophyta</taxon>
        <taxon>Embryophyta</taxon>
        <taxon>Tracheophyta</taxon>
        <taxon>Spermatophyta</taxon>
        <taxon>Magnoliopsida</taxon>
        <taxon>eudicotyledons</taxon>
        <taxon>Gunneridae</taxon>
        <taxon>Pentapetalae</taxon>
        <taxon>asterids</taxon>
        <taxon>lamiids</taxon>
        <taxon>Solanales</taxon>
        <taxon>Solanaceae</taxon>
        <taxon>Solanoideae</taxon>
        <taxon>Solaneae</taxon>
        <taxon>Solanum</taxon>
    </lineage>
</organism>
<dbReference type="Proteomes" id="UP001627284">
    <property type="component" value="Unassembled WGS sequence"/>
</dbReference>
<proteinExistence type="predicted"/>
<reference evidence="4 5" key="1">
    <citation type="submission" date="2024-05" db="EMBL/GenBank/DDBJ databases">
        <title>De novo assembly of an allotetraploid wild potato.</title>
        <authorList>
            <person name="Hosaka A.J."/>
        </authorList>
    </citation>
    <scope>NUCLEOTIDE SEQUENCE [LARGE SCALE GENOMIC DNA]</scope>
    <source>
        <tissue evidence="4">Young leaves</tissue>
    </source>
</reference>
<evidence type="ECO:0000313" key="5">
    <source>
        <dbReference type="Proteomes" id="UP001627284"/>
    </source>
</evidence>
<evidence type="ECO:0008006" key="6">
    <source>
        <dbReference type="Google" id="ProtNLM"/>
    </source>
</evidence>
<evidence type="ECO:0000259" key="2">
    <source>
        <dbReference type="Pfam" id="PF07887"/>
    </source>
</evidence>
<feature type="compositionally biased region" description="Basic and acidic residues" evidence="1">
    <location>
        <begin position="1"/>
        <end position="12"/>
    </location>
</feature>
<sequence>MNRQEFLMDLKKNSPSHSAPQGPSFHRSVMVVLQVLRLLKSMRRLSIHPAVVGVEPKPDEISTGPRKEEETFNPCDQCELRHLKLKFSNNMIKGPVYTGVPIGEDLGNTFNLDLVDCHTENIVKFGPEASSKVEIVVFEKEQLRTVTNWLDGKSLIRGDPHVKLKDGRVSVSHISFKHTNVSMRKREFRLGARAVDNCDIRTRIMEAVTEPFFVVDRRSIPKSKKPLKLDDQVWKLPTIGKGGPSHQCLTKENIKTVRDFLTLYFLNREKLLTILDRSSLHVKKLDEAVNEAKGKLELKRYVYPLENPQVKYTEVGELIGLLNQEGHFVSVQQLTPTDKTFGMEMVKRGFQDDHQNSKVLLDDDTSNLLVKRAFQDEDYEAADLDEFNNGFTFEDYNYPSDTQPVFNNVTNYMPSTSLIVNNYDNISQINSLSSPFFSDALQHQFDPENLNHQDLIIPPNIWD</sequence>
<evidence type="ECO:0000313" key="4">
    <source>
        <dbReference type="EMBL" id="KAL3374701.1"/>
    </source>
</evidence>
<name>A0ABD2V2S8_9SOLN</name>
<dbReference type="PANTHER" id="PTHR31713:SF93">
    <property type="entry name" value="CALMODULIN-BINDING PROTEIN"/>
    <property type="match status" value="1"/>
</dbReference>
<accession>A0ABD2V2S8</accession>
<protein>
    <recommendedName>
        <fullName evidence="6">Calmodulin-binding protein</fullName>
    </recommendedName>
</protein>
<comment type="caution">
    <text evidence="4">The sequence shown here is derived from an EMBL/GenBank/DDBJ whole genome shotgun (WGS) entry which is preliminary data.</text>
</comment>
<feature type="domain" description="Calmodulin binding protein-like N-terminal" evidence="2">
    <location>
        <begin position="83"/>
        <end position="216"/>
    </location>
</feature>
<evidence type="ECO:0000256" key="1">
    <source>
        <dbReference type="SAM" id="MobiDB-lite"/>
    </source>
</evidence>
<dbReference type="EMBL" id="JBJKTR010000003">
    <property type="protein sequence ID" value="KAL3374701.1"/>
    <property type="molecule type" value="Genomic_DNA"/>
</dbReference>